<dbReference type="InterPro" id="IPR029044">
    <property type="entry name" value="Nucleotide-diphossugar_trans"/>
</dbReference>
<dbReference type="Pfam" id="PF00535">
    <property type="entry name" value="Glycos_transf_2"/>
    <property type="match status" value="1"/>
</dbReference>
<organism evidence="3 4">
    <name type="scientific">Aliiglaciecola litoralis</name>
    <dbReference type="NCBI Taxonomy" id="582857"/>
    <lineage>
        <taxon>Bacteria</taxon>
        <taxon>Pseudomonadati</taxon>
        <taxon>Pseudomonadota</taxon>
        <taxon>Gammaproteobacteria</taxon>
        <taxon>Alteromonadales</taxon>
        <taxon>Alteromonadaceae</taxon>
        <taxon>Aliiglaciecola</taxon>
    </lineage>
</organism>
<feature type="transmembrane region" description="Helical" evidence="1">
    <location>
        <begin position="269"/>
        <end position="289"/>
    </location>
</feature>
<evidence type="ECO:0000259" key="2">
    <source>
        <dbReference type="Pfam" id="PF00535"/>
    </source>
</evidence>
<dbReference type="SUPFAM" id="SSF53448">
    <property type="entry name" value="Nucleotide-diphospho-sugar transferases"/>
    <property type="match status" value="1"/>
</dbReference>
<name>A0ABN1LJR6_9ALTE</name>
<dbReference type="InterPro" id="IPR001173">
    <property type="entry name" value="Glyco_trans_2-like"/>
</dbReference>
<evidence type="ECO:0000313" key="3">
    <source>
        <dbReference type="EMBL" id="GAA0856973.1"/>
    </source>
</evidence>
<evidence type="ECO:0000256" key="1">
    <source>
        <dbReference type="SAM" id="Phobius"/>
    </source>
</evidence>
<dbReference type="Gene3D" id="3.90.550.10">
    <property type="entry name" value="Spore Coat Polysaccharide Biosynthesis Protein SpsA, Chain A"/>
    <property type="match status" value="1"/>
</dbReference>
<dbReference type="Proteomes" id="UP001500359">
    <property type="component" value="Unassembled WGS sequence"/>
</dbReference>
<dbReference type="RefSeq" id="WP_343859639.1">
    <property type="nucleotide sequence ID" value="NZ_BAAAFD010000005.1"/>
</dbReference>
<keyword evidence="1" id="KW-0812">Transmembrane</keyword>
<dbReference type="CDD" id="cd04179">
    <property type="entry name" value="DPM_DPG-synthase_like"/>
    <property type="match status" value="1"/>
</dbReference>
<keyword evidence="1" id="KW-0472">Membrane</keyword>
<dbReference type="PANTHER" id="PTHR48090:SF7">
    <property type="entry name" value="RFBJ PROTEIN"/>
    <property type="match status" value="1"/>
</dbReference>
<dbReference type="PANTHER" id="PTHR48090">
    <property type="entry name" value="UNDECAPRENYL-PHOSPHATE 4-DEOXY-4-FORMAMIDO-L-ARABINOSE TRANSFERASE-RELATED"/>
    <property type="match status" value="1"/>
</dbReference>
<feature type="domain" description="Glycosyltransferase 2-like" evidence="2">
    <location>
        <begin position="6"/>
        <end position="165"/>
    </location>
</feature>
<feature type="transmembrane region" description="Helical" evidence="1">
    <location>
        <begin position="234"/>
        <end position="257"/>
    </location>
</feature>
<evidence type="ECO:0000313" key="4">
    <source>
        <dbReference type="Proteomes" id="UP001500359"/>
    </source>
</evidence>
<keyword evidence="4" id="KW-1185">Reference proteome</keyword>
<accession>A0ABN1LJR6</accession>
<protein>
    <submittedName>
        <fullName evidence="3">Glycosyltransferase family 2 protein</fullName>
    </submittedName>
</protein>
<proteinExistence type="predicted"/>
<keyword evidence="1" id="KW-1133">Transmembrane helix</keyword>
<gene>
    <name evidence="3" type="ORF">GCM10009114_20900</name>
</gene>
<dbReference type="EMBL" id="BAAAFD010000005">
    <property type="protein sequence ID" value="GAA0856973.1"/>
    <property type="molecule type" value="Genomic_DNA"/>
</dbReference>
<dbReference type="InterPro" id="IPR050256">
    <property type="entry name" value="Glycosyltransferase_2"/>
</dbReference>
<sequence length="323" mass="36266">MKLIVQIPCYNEEHTLPATFNDIPKSIPGIDKVEVMIIDDGSKDNTIEVAKKLGVDHIIINKNNRGLARTFRKGIDECLKRGADIIVNTDGDNQYAGWDIPKLIQPILDGNADVVVGDRRTAQINHFSPLKKFLQRLGSYVVKTLSGVNVPDAVSGFRAYSREAALQLNIVSPFSYTIEALIQAGKKHMAITSVPVETNAKTRESRLFTSIPKFIERQLTTIVRMYTMYQPLKVFFFIGSILTILGLIPVVRFLFFYFTGNGEGHVQSLVLGGTLIILGFITFLIAFLADLTNFNRQLIEQTLEKVRRIELELQESKKPNNKP</sequence>
<reference evidence="3 4" key="1">
    <citation type="journal article" date="2019" name="Int. J. Syst. Evol. Microbiol.">
        <title>The Global Catalogue of Microorganisms (GCM) 10K type strain sequencing project: providing services to taxonomists for standard genome sequencing and annotation.</title>
        <authorList>
            <consortium name="The Broad Institute Genomics Platform"/>
            <consortium name="The Broad Institute Genome Sequencing Center for Infectious Disease"/>
            <person name="Wu L."/>
            <person name="Ma J."/>
        </authorList>
    </citation>
    <scope>NUCLEOTIDE SEQUENCE [LARGE SCALE GENOMIC DNA]</scope>
    <source>
        <strain evidence="3 4">JCM 15896</strain>
    </source>
</reference>
<comment type="caution">
    <text evidence="3">The sequence shown here is derived from an EMBL/GenBank/DDBJ whole genome shotgun (WGS) entry which is preliminary data.</text>
</comment>